<dbReference type="InterPro" id="IPR003598">
    <property type="entry name" value="Ig_sub2"/>
</dbReference>
<name>A0AAD4RCV2_9BILA</name>
<organism evidence="5 6">
    <name type="scientific">Ditylenchus destructor</name>
    <dbReference type="NCBI Taxonomy" id="166010"/>
    <lineage>
        <taxon>Eukaryota</taxon>
        <taxon>Metazoa</taxon>
        <taxon>Ecdysozoa</taxon>
        <taxon>Nematoda</taxon>
        <taxon>Chromadorea</taxon>
        <taxon>Rhabditida</taxon>
        <taxon>Tylenchina</taxon>
        <taxon>Tylenchomorpha</taxon>
        <taxon>Sphaerularioidea</taxon>
        <taxon>Anguinidae</taxon>
        <taxon>Anguininae</taxon>
        <taxon>Ditylenchus</taxon>
    </lineage>
</organism>
<dbReference type="PANTHER" id="PTHR44170:SF35">
    <property type="entry name" value="NEUROGLIAN"/>
    <property type="match status" value="1"/>
</dbReference>
<dbReference type="InterPro" id="IPR013783">
    <property type="entry name" value="Ig-like_fold"/>
</dbReference>
<comment type="caution">
    <text evidence="5">The sequence shown here is derived from an EMBL/GenBank/DDBJ whole genome shotgun (WGS) entry which is preliminary data.</text>
</comment>
<sequence length="334" mass="37870">MSSSEPISALTPPKKIGHKKFLNATCRRLASWAILARRDRYGNHLLLDYYLLLLFSAPYFTYLRAMKEKPGRYVAFNKVEFINWKSLPTPPRFVHATNPKTLYFSLDYTKANGHGHTNGMGSGETPHHFREKTLRCAAIANPTPTYKWLKDKIPFQPTMFRDRISMGRHNGSMTFTSFAAEDSGVYQCLAENDNGTALSERITLEEAWIRQFDDYEPETVSVELGDPYSRNCSPPESNPPAHVFWLFRSPKDNQFLQAINSSHISSNEQKIKFEADSFILSSSSTLGPCGQIGLSPENEPIKRSALALPSPGLFPSVSRRSDRRRERHCPTFPS</sequence>
<dbReference type="EMBL" id="JAKKPZ010000002">
    <property type="protein sequence ID" value="KAI1726467.1"/>
    <property type="molecule type" value="Genomic_DNA"/>
</dbReference>
<dbReference type="Gene3D" id="2.60.40.10">
    <property type="entry name" value="Immunoglobulins"/>
    <property type="match status" value="1"/>
</dbReference>
<feature type="region of interest" description="Disordered" evidence="3">
    <location>
        <begin position="305"/>
        <end position="334"/>
    </location>
</feature>
<dbReference type="SMART" id="SM00408">
    <property type="entry name" value="IGc2"/>
    <property type="match status" value="1"/>
</dbReference>
<reference evidence="5" key="1">
    <citation type="submission" date="2022-01" db="EMBL/GenBank/DDBJ databases">
        <title>Genome Sequence Resource for Two Populations of Ditylenchus destructor, the Migratory Endoparasitic Phytonematode.</title>
        <authorList>
            <person name="Zhang H."/>
            <person name="Lin R."/>
            <person name="Xie B."/>
        </authorList>
    </citation>
    <scope>NUCLEOTIDE SEQUENCE</scope>
    <source>
        <strain evidence="5">BazhouSP</strain>
    </source>
</reference>
<keyword evidence="1" id="KW-0677">Repeat</keyword>
<dbReference type="Pfam" id="PF13927">
    <property type="entry name" value="Ig_3"/>
    <property type="match status" value="1"/>
</dbReference>
<evidence type="ECO:0000313" key="5">
    <source>
        <dbReference type="EMBL" id="KAI1726467.1"/>
    </source>
</evidence>
<dbReference type="InterPro" id="IPR007110">
    <property type="entry name" value="Ig-like_dom"/>
</dbReference>
<dbReference type="PANTHER" id="PTHR44170">
    <property type="entry name" value="PROTEIN SIDEKICK"/>
    <property type="match status" value="1"/>
</dbReference>
<keyword evidence="2" id="KW-1015">Disulfide bond</keyword>
<accession>A0AAD4RCV2</accession>
<dbReference type="GO" id="GO:0007411">
    <property type="term" value="P:axon guidance"/>
    <property type="evidence" value="ECO:0007669"/>
    <property type="project" value="TreeGrafter"/>
</dbReference>
<gene>
    <name evidence="5" type="ORF">DdX_03187</name>
</gene>
<evidence type="ECO:0000256" key="1">
    <source>
        <dbReference type="ARBA" id="ARBA00022737"/>
    </source>
</evidence>
<evidence type="ECO:0000256" key="2">
    <source>
        <dbReference type="ARBA" id="ARBA00023157"/>
    </source>
</evidence>
<keyword evidence="6" id="KW-1185">Reference proteome</keyword>
<evidence type="ECO:0000259" key="4">
    <source>
        <dbReference type="PROSITE" id="PS50835"/>
    </source>
</evidence>
<dbReference type="PROSITE" id="PS50835">
    <property type="entry name" value="IG_LIKE"/>
    <property type="match status" value="1"/>
</dbReference>
<dbReference type="SUPFAM" id="SSF48726">
    <property type="entry name" value="Immunoglobulin"/>
    <property type="match status" value="1"/>
</dbReference>
<dbReference type="GO" id="GO:0098609">
    <property type="term" value="P:cell-cell adhesion"/>
    <property type="evidence" value="ECO:0007669"/>
    <property type="project" value="TreeGrafter"/>
</dbReference>
<protein>
    <submittedName>
        <fullName evidence="5">Immunoglobulin domain-containing protein</fullName>
    </submittedName>
</protein>
<dbReference type="AlphaFoldDB" id="A0AAD4RCV2"/>
<proteinExistence type="predicted"/>
<dbReference type="Proteomes" id="UP001201812">
    <property type="component" value="Unassembled WGS sequence"/>
</dbReference>
<evidence type="ECO:0000313" key="6">
    <source>
        <dbReference type="Proteomes" id="UP001201812"/>
    </source>
</evidence>
<dbReference type="InterPro" id="IPR036179">
    <property type="entry name" value="Ig-like_dom_sf"/>
</dbReference>
<evidence type="ECO:0000256" key="3">
    <source>
        <dbReference type="SAM" id="MobiDB-lite"/>
    </source>
</evidence>
<dbReference type="GO" id="GO:0030424">
    <property type="term" value="C:axon"/>
    <property type="evidence" value="ECO:0007669"/>
    <property type="project" value="TreeGrafter"/>
</dbReference>
<dbReference type="GO" id="GO:0005886">
    <property type="term" value="C:plasma membrane"/>
    <property type="evidence" value="ECO:0007669"/>
    <property type="project" value="TreeGrafter"/>
</dbReference>
<feature type="domain" description="Ig-like" evidence="4">
    <location>
        <begin position="99"/>
        <end position="203"/>
    </location>
</feature>